<dbReference type="GO" id="GO:0042802">
    <property type="term" value="F:identical protein binding"/>
    <property type="evidence" value="ECO:0007669"/>
    <property type="project" value="TreeGrafter"/>
</dbReference>
<proteinExistence type="inferred from homology"/>
<dbReference type="InterPro" id="IPR050103">
    <property type="entry name" value="Class-III_PLP-dep_AT"/>
</dbReference>
<comment type="cofactor">
    <cofactor evidence="1">
        <name>pyridoxal 5'-phosphate</name>
        <dbReference type="ChEBI" id="CHEBI:597326"/>
    </cofactor>
</comment>
<dbReference type="PIRSF" id="PIRSF000521">
    <property type="entry name" value="Transaminase_4ab_Lys_Orn"/>
    <property type="match status" value="1"/>
</dbReference>
<keyword evidence="2 6" id="KW-0032">Aminotransferase</keyword>
<evidence type="ECO:0000256" key="5">
    <source>
        <dbReference type="RuleBase" id="RU003560"/>
    </source>
</evidence>
<dbReference type="AlphaFoldDB" id="A0A1I0PLX1"/>
<dbReference type="OrthoDB" id="85346at2157"/>
<dbReference type="Gene3D" id="3.40.640.10">
    <property type="entry name" value="Type I PLP-dependent aspartate aminotransferase-like (Major domain)"/>
    <property type="match status" value="1"/>
</dbReference>
<dbReference type="InterPro" id="IPR015421">
    <property type="entry name" value="PyrdxlP-dep_Trfase_major"/>
</dbReference>
<dbReference type="Proteomes" id="UP000198518">
    <property type="component" value="Unassembled WGS sequence"/>
</dbReference>
<evidence type="ECO:0000256" key="2">
    <source>
        <dbReference type="ARBA" id="ARBA00022576"/>
    </source>
</evidence>
<organism evidence="6 7">
    <name type="scientific">Halobacterium jilantaiense</name>
    <dbReference type="NCBI Taxonomy" id="355548"/>
    <lineage>
        <taxon>Archaea</taxon>
        <taxon>Methanobacteriati</taxon>
        <taxon>Methanobacteriota</taxon>
        <taxon>Stenosarchaea group</taxon>
        <taxon>Halobacteria</taxon>
        <taxon>Halobacteriales</taxon>
        <taxon>Halobacteriaceae</taxon>
        <taxon>Halobacterium</taxon>
    </lineage>
</organism>
<evidence type="ECO:0000313" key="6">
    <source>
        <dbReference type="EMBL" id="SEW15390.1"/>
    </source>
</evidence>
<dbReference type="InterPro" id="IPR015422">
    <property type="entry name" value="PyrdxlP-dep_Trfase_small"/>
</dbReference>
<dbReference type="STRING" id="355548.SAMN04487945_1794"/>
<sequence>MSGFVFGEKPIQIAGGDGVHLHSESGAEFLDFGASYACAPAGHCHPDVVDAVQSQAADLLYVQGSYPTATRTALYDRLAALGPGDCSNVWLCNSGTEANEAALKFARHATGCEKVVAAKRAFHGRTLGALAATWKSEYREGFAVPEHVEFVDYGDPEALRAAVDDETAAVLLEPIQGEGGVHPAPEGYLQTAREVCDETGAALVLDEIQTGLGRTGSLWACERAGVEPDALTVAKGLGSGLPIAATLVADWLAEDAGNHGSTFSGGPVPCAAALATLDVIEDEDLAANAADVGGYLRDELAALPVRDVRGAGLMLGVEVKRGANRALRDLAMDHGVLALPAGRTVVRLLPPLTVDESHADEVVGALEAVL</sequence>
<dbReference type="InterPro" id="IPR015424">
    <property type="entry name" value="PyrdxlP-dep_Trfase"/>
</dbReference>
<protein>
    <submittedName>
        <fullName evidence="6">Acetylornithine/LysW-gamma-L-lysine aminotransferase</fullName>
    </submittedName>
</protein>
<dbReference type="GO" id="GO:0008483">
    <property type="term" value="F:transaminase activity"/>
    <property type="evidence" value="ECO:0007669"/>
    <property type="project" value="UniProtKB-KW"/>
</dbReference>
<keyword evidence="3 6" id="KW-0808">Transferase</keyword>
<dbReference type="GO" id="GO:0030170">
    <property type="term" value="F:pyridoxal phosphate binding"/>
    <property type="evidence" value="ECO:0007669"/>
    <property type="project" value="InterPro"/>
</dbReference>
<name>A0A1I0PLX1_9EURY</name>
<evidence type="ECO:0000256" key="4">
    <source>
        <dbReference type="ARBA" id="ARBA00022898"/>
    </source>
</evidence>
<keyword evidence="7" id="KW-1185">Reference proteome</keyword>
<dbReference type="RefSeq" id="WP_089668963.1">
    <property type="nucleotide sequence ID" value="NZ_FOJA01000001.1"/>
</dbReference>
<dbReference type="PROSITE" id="PS00600">
    <property type="entry name" value="AA_TRANSFER_CLASS_3"/>
    <property type="match status" value="1"/>
</dbReference>
<dbReference type="SUPFAM" id="SSF53383">
    <property type="entry name" value="PLP-dependent transferases"/>
    <property type="match status" value="1"/>
</dbReference>
<dbReference type="PANTHER" id="PTHR11986">
    <property type="entry name" value="AMINOTRANSFERASE CLASS III"/>
    <property type="match status" value="1"/>
</dbReference>
<keyword evidence="4 5" id="KW-0663">Pyridoxal phosphate</keyword>
<dbReference type="Pfam" id="PF00202">
    <property type="entry name" value="Aminotran_3"/>
    <property type="match status" value="1"/>
</dbReference>
<dbReference type="Gene3D" id="3.90.1150.10">
    <property type="entry name" value="Aspartate Aminotransferase, domain 1"/>
    <property type="match status" value="1"/>
</dbReference>
<gene>
    <name evidence="6" type="ORF">SAMN04487945_1794</name>
</gene>
<dbReference type="PANTHER" id="PTHR11986:SF79">
    <property type="entry name" value="ACETYLORNITHINE AMINOTRANSFERASE, MITOCHONDRIAL"/>
    <property type="match status" value="1"/>
</dbReference>
<dbReference type="InterPro" id="IPR049704">
    <property type="entry name" value="Aminotrans_3_PPA_site"/>
</dbReference>
<dbReference type="FunFam" id="3.40.640.10:FF:000004">
    <property type="entry name" value="Acetylornithine aminotransferase"/>
    <property type="match status" value="1"/>
</dbReference>
<evidence type="ECO:0000256" key="1">
    <source>
        <dbReference type="ARBA" id="ARBA00001933"/>
    </source>
</evidence>
<accession>A0A1I0PLX1</accession>
<dbReference type="InterPro" id="IPR005814">
    <property type="entry name" value="Aminotrans_3"/>
</dbReference>
<dbReference type="EMBL" id="FOJA01000001">
    <property type="protein sequence ID" value="SEW15390.1"/>
    <property type="molecule type" value="Genomic_DNA"/>
</dbReference>
<dbReference type="CDD" id="cd00610">
    <property type="entry name" value="OAT_like"/>
    <property type="match status" value="1"/>
</dbReference>
<evidence type="ECO:0000313" key="7">
    <source>
        <dbReference type="Proteomes" id="UP000198518"/>
    </source>
</evidence>
<reference evidence="6 7" key="1">
    <citation type="submission" date="2016-10" db="EMBL/GenBank/DDBJ databases">
        <authorList>
            <person name="de Groot N.N."/>
        </authorList>
    </citation>
    <scope>NUCLEOTIDE SEQUENCE [LARGE SCALE GENOMIC DNA]</scope>
    <source>
        <strain evidence="6 7">CGMCC 1.5337</strain>
    </source>
</reference>
<evidence type="ECO:0000256" key="3">
    <source>
        <dbReference type="ARBA" id="ARBA00022679"/>
    </source>
</evidence>
<comment type="similarity">
    <text evidence="5">Belongs to the class-III pyridoxal-phosphate-dependent aminotransferase family.</text>
</comment>